<evidence type="ECO:0000313" key="3">
    <source>
        <dbReference type="EMBL" id="CAF1651431.1"/>
    </source>
</evidence>
<name>A0A816EWF2_9BILA</name>
<dbReference type="Gene3D" id="1.20.144.10">
    <property type="entry name" value="Phosphatidic acid phosphatase type 2/haloperoxidase"/>
    <property type="match status" value="1"/>
</dbReference>
<comment type="caution">
    <text evidence="3">The sequence shown here is derived from an EMBL/GenBank/DDBJ whole genome shotgun (WGS) entry which is preliminary data.</text>
</comment>
<feature type="transmembrane region" description="Helical" evidence="1">
    <location>
        <begin position="12"/>
        <end position="36"/>
    </location>
</feature>
<keyword evidence="1" id="KW-0812">Transmembrane</keyword>
<protein>
    <recommendedName>
        <fullName evidence="5">Phosphatidic acid phosphatase type 2/haloperoxidase domain-containing protein</fullName>
    </recommendedName>
</protein>
<dbReference type="Proteomes" id="UP000663832">
    <property type="component" value="Unassembled WGS sequence"/>
</dbReference>
<organism evidence="3 4">
    <name type="scientific">Adineta steineri</name>
    <dbReference type="NCBI Taxonomy" id="433720"/>
    <lineage>
        <taxon>Eukaryota</taxon>
        <taxon>Metazoa</taxon>
        <taxon>Spiralia</taxon>
        <taxon>Gnathifera</taxon>
        <taxon>Rotifera</taxon>
        <taxon>Eurotatoria</taxon>
        <taxon>Bdelloidea</taxon>
        <taxon>Adinetida</taxon>
        <taxon>Adinetidae</taxon>
        <taxon>Adineta</taxon>
    </lineage>
</organism>
<feature type="transmembrane region" description="Helical" evidence="1">
    <location>
        <begin position="42"/>
        <end position="64"/>
    </location>
</feature>
<evidence type="ECO:0000313" key="4">
    <source>
        <dbReference type="Proteomes" id="UP000663832"/>
    </source>
</evidence>
<dbReference type="EMBL" id="CAJNOM010003992">
    <property type="protein sequence ID" value="CAF1651431.1"/>
    <property type="molecule type" value="Genomic_DNA"/>
</dbReference>
<evidence type="ECO:0008006" key="5">
    <source>
        <dbReference type="Google" id="ProtNLM"/>
    </source>
</evidence>
<dbReference type="AlphaFoldDB" id="A0A816EWF2"/>
<dbReference type="InterPro" id="IPR036938">
    <property type="entry name" value="PAP2/HPO_sf"/>
</dbReference>
<keyword evidence="1" id="KW-1133">Transmembrane helix</keyword>
<gene>
    <name evidence="2" type="ORF">BJG266_LOCUS44503</name>
    <name evidence="3" type="ORF">QVE165_LOCUS61474</name>
</gene>
<keyword evidence="1" id="KW-0472">Membrane</keyword>
<proteinExistence type="predicted"/>
<dbReference type="EMBL" id="CAJNOI010003628">
    <property type="protein sequence ID" value="CAF1524714.1"/>
    <property type="molecule type" value="Genomic_DNA"/>
</dbReference>
<keyword evidence="4" id="KW-1185">Reference proteome</keyword>
<dbReference type="OrthoDB" id="5784at2759"/>
<evidence type="ECO:0000256" key="1">
    <source>
        <dbReference type="SAM" id="Phobius"/>
    </source>
</evidence>
<accession>A0A816EWF2</accession>
<evidence type="ECO:0000313" key="2">
    <source>
        <dbReference type="EMBL" id="CAF1524714.1"/>
    </source>
</evidence>
<reference evidence="3" key="1">
    <citation type="submission" date="2021-02" db="EMBL/GenBank/DDBJ databases">
        <authorList>
            <person name="Nowell W R."/>
        </authorList>
    </citation>
    <scope>NUCLEOTIDE SEQUENCE</scope>
</reference>
<dbReference type="SUPFAM" id="SSF48317">
    <property type="entry name" value="Acid phosphatase/Vanadium-dependent haloperoxidase"/>
    <property type="match status" value="1"/>
</dbReference>
<sequence length="81" mass="9025">MYSKNANVFAAIPSLHAAYPTITDLFFFTFGVWFSAVYSGHHYVIDVLAGGTCAVTAYTLYRLISRIPTINRLLVAYSKLI</sequence>
<dbReference type="Proteomes" id="UP000663877">
    <property type="component" value="Unassembled WGS sequence"/>
</dbReference>